<sequence length="93" mass="11005">MWIKVGLKYPIYFIDKVLCDYRIHKEQVSELHWRRKEKPTGKIGTYLETIGVIAKLLDNKKLKDSKTKTFFLERLSEIDNELANLLKQVVPDL</sequence>
<accession>A0A857NC20</accession>
<evidence type="ECO:0000313" key="1">
    <source>
        <dbReference type="EMBL" id="QHO63452.1"/>
    </source>
</evidence>
<evidence type="ECO:0000313" key="2">
    <source>
        <dbReference type="Proteomes" id="UP000463983"/>
    </source>
</evidence>
<dbReference type="Proteomes" id="UP000463983">
    <property type="component" value="Chromosome"/>
</dbReference>
<dbReference type="EMBL" id="CP047901">
    <property type="protein sequence ID" value="QHO63452.1"/>
    <property type="molecule type" value="Genomic_DNA"/>
</dbReference>
<proteinExistence type="predicted"/>
<reference evidence="2" key="1">
    <citation type="journal article" date="2020" name="Microorganisms">
        <title>Complete Genome of a Member of a New Bacterial Lineage in the Microgenomates Group Reveals an Unusual Nucleotide Composition Disparity Between Two Strands of DNA and Limited Metabolic Potential.</title>
        <authorList>
            <person name="Kadnikov V.V."/>
            <person name="Mardanov A.V."/>
            <person name="Beletsky A.V."/>
            <person name="Karnachuk O.V."/>
            <person name="Ravin N.V."/>
        </authorList>
    </citation>
    <scope>NUCLEOTIDE SEQUENCE [LARGE SCALE GENOMIC DNA]</scope>
</reference>
<keyword evidence="2" id="KW-1185">Reference proteome</keyword>
<protein>
    <submittedName>
        <fullName evidence="1">Uncharacterized protein</fullName>
    </submittedName>
</protein>
<dbReference type="KEGG" id="caqa:MICH65_0471"/>
<dbReference type="RefSeq" id="WP_161931832.1">
    <property type="nucleotide sequence ID" value="NZ_CP047901.1"/>
</dbReference>
<dbReference type="AlphaFoldDB" id="A0A857NC20"/>
<name>A0A857NC20_9BACT</name>
<organism evidence="1 2">
    <name type="scientific">Candidatus Chazhemtobacterium aquaticus</name>
    <dbReference type="NCBI Taxonomy" id="2715735"/>
    <lineage>
        <taxon>Bacteria</taxon>
        <taxon>Candidatus Chazhemtobacteraceae</taxon>
        <taxon>Candidatus Chazhemtobacterium</taxon>
    </lineage>
</organism>
<gene>
    <name evidence="1" type="ORF">MICH65_0471</name>
</gene>